<dbReference type="PANTHER" id="PTHR35605">
    <property type="entry name" value="ECP2 EFFECTOR PROTEIN DOMAIN-CONTAINING PROTEIN-RELATED"/>
    <property type="match status" value="1"/>
</dbReference>
<evidence type="ECO:0008006" key="4">
    <source>
        <dbReference type="Google" id="ProtNLM"/>
    </source>
</evidence>
<sequence length="199" mass="21890">MKLFIITIAASALTFFGIAHGYGVPDVIPDVTWDMPINPADKNSATVSITGTIQKAVAKMEADYPGWNATLMARGPSYGGARLEQPIRYDCNVKVDDTCEQSIVYYGAAYLLGMDGNAKNGPGPENCGRVSCSYNAAIIWCNNNNEDKEVEWWRIGRAAAMITRHCGAEFAGRWDMKGHADFEDGWRVERGRLALESRT</sequence>
<evidence type="ECO:0000313" key="3">
    <source>
        <dbReference type="Proteomes" id="UP001172159"/>
    </source>
</evidence>
<feature type="signal peptide" evidence="1">
    <location>
        <begin position="1"/>
        <end position="21"/>
    </location>
</feature>
<evidence type="ECO:0000256" key="1">
    <source>
        <dbReference type="SAM" id="SignalP"/>
    </source>
</evidence>
<proteinExistence type="predicted"/>
<protein>
    <recommendedName>
        <fullName evidence="4">Ecp2 effector protein domain-containing protein</fullName>
    </recommendedName>
</protein>
<keyword evidence="3" id="KW-1185">Reference proteome</keyword>
<dbReference type="AlphaFoldDB" id="A0AA40BKA9"/>
<comment type="caution">
    <text evidence="2">The sequence shown here is derived from an EMBL/GenBank/DDBJ whole genome shotgun (WGS) entry which is preliminary data.</text>
</comment>
<reference evidence="2" key="1">
    <citation type="submission" date="2023-06" db="EMBL/GenBank/DDBJ databases">
        <title>Genome-scale phylogeny and comparative genomics of the fungal order Sordariales.</title>
        <authorList>
            <consortium name="Lawrence Berkeley National Laboratory"/>
            <person name="Hensen N."/>
            <person name="Bonometti L."/>
            <person name="Westerberg I."/>
            <person name="Brannstrom I.O."/>
            <person name="Guillou S."/>
            <person name="Cros-Aarteil S."/>
            <person name="Calhoun S."/>
            <person name="Haridas S."/>
            <person name="Kuo A."/>
            <person name="Mondo S."/>
            <person name="Pangilinan J."/>
            <person name="Riley R."/>
            <person name="Labutti K."/>
            <person name="Andreopoulos B."/>
            <person name="Lipzen A."/>
            <person name="Chen C."/>
            <person name="Yanf M."/>
            <person name="Daum C."/>
            <person name="Ng V."/>
            <person name="Clum A."/>
            <person name="Steindorff A."/>
            <person name="Ohm R."/>
            <person name="Martin F."/>
            <person name="Silar P."/>
            <person name="Natvig D."/>
            <person name="Lalanne C."/>
            <person name="Gautier V."/>
            <person name="Ament-Velasquez S.L."/>
            <person name="Kruys A."/>
            <person name="Hutchinson M.I."/>
            <person name="Powell A.J."/>
            <person name="Barry K."/>
            <person name="Miller A.N."/>
            <person name="Grigoriev I.V."/>
            <person name="Debuchy R."/>
            <person name="Gladieux P."/>
            <person name="Thoren M.H."/>
            <person name="Johannesson H."/>
        </authorList>
    </citation>
    <scope>NUCLEOTIDE SEQUENCE</scope>
    <source>
        <strain evidence="2">CBS 540.89</strain>
    </source>
</reference>
<gene>
    <name evidence="2" type="ORF">B0T21DRAFT_442542</name>
</gene>
<accession>A0AA40BKA9</accession>
<dbReference type="Proteomes" id="UP001172159">
    <property type="component" value="Unassembled WGS sequence"/>
</dbReference>
<evidence type="ECO:0000313" key="2">
    <source>
        <dbReference type="EMBL" id="KAK0735737.1"/>
    </source>
</evidence>
<dbReference type="EMBL" id="JAUKTV010000007">
    <property type="protein sequence ID" value="KAK0735737.1"/>
    <property type="molecule type" value="Genomic_DNA"/>
</dbReference>
<organism evidence="2 3">
    <name type="scientific">Apiosordaria backusii</name>
    <dbReference type="NCBI Taxonomy" id="314023"/>
    <lineage>
        <taxon>Eukaryota</taxon>
        <taxon>Fungi</taxon>
        <taxon>Dikarya</taxon>
        <taxon>Ascomycota</taxon>
        <taxon>Pezizomycotina</taxon>
        <taxon>Sordariomycetes</taxon>
        <taxon>Sordariomycetidae</taxon>
        <taxon>Sordariales</taxon>
        <taxon>Lasiosphaeriaceae</taxon>
        <taxon>Apiosordaria</taxon>
    </lineage>
</organism>
<dbReference type="PANTHER" id="PTHR35605:SF1">
    <property type="entry name" value="ECP2 EFFECTOR PROTEIN DOMAIN-CONTAINING PROTEIN-RELATED"/>
    <property type="match status" value="1"/>
</dbReference>
<feature type="chain" id="PRO_5041389239" description="Ecp2 effector protein domain-containing protein" evidence="1">
    <location>
        <begin position="22"/>
        <end position="199"/>
    </location>
</feature>
<name>A0AA40BKA9_9PEZI</name>
<keyword evidence="1" id="KW-0732">Signal</keyword>